<feature type="domain" description="Flagellar hook-length control protein-like C-terminal" evidence="2">
    <location>
        <begin position="369"/>
        <end position="451"/>
    </location>
</feature>
<evidence type="ECO:0000313" key="4">
    <source>
        <dbReference type="Proteomes" id="UP000244496"/>
    </source>
</evidence>
<sequence>MNIGETSAILPTPEALAVAGSAAPALAAGAAGFADRLAKAMGEAPAPVAGKPGTVPVDAQVAVAGVVVADAAVGGEVVPVADVLAVQAALSGGVAMADVQSAVAPEAGGDATLPAGADGVVAADIGPRDVSIVAAGMPVVSDRAETVGEDAGEKVAPAADTEADELLEAASVTASVTAPVPVPVPVPVAGPVAGPVAAGAVASTVTEAVAGAGSDAESTAAKPLRQARRALVDAMPVAVSVTVETAVARTGAEQETGPVTGSVTGKEIPSDKAGADDGSGEAKPAKPKALAIVTAAEPAVSRTVDAVTGAAAAGAAPVAPKPVLAEPKLADPGNPVVQQMPLPVSHAADRTVAQPLRTDLPGWEQVLSERISAELSDDGQEIELSLSPEKLGPLRIKLEMVDGLAQVKFITATPEAARVFTEAQHRLTEGLSRAGIDLGSQSAESGRQGSQPDDRATPRNRMTEFLTHSRRIEAGDAPGLRRAAAGLVNLMA</sequence>
<evidence type="ECO:0000259" key="2">
    <source>
        <dbReference type="Pfam" id="PF02120"/>
    </source>
</evidence>
<dbReference type="EMBL" id="CP028918">
    <property type="protein sequence ID" value="AWB49676.1"/>
    <property type="molecule type" value="Genomic_DNA"/>
</dbReference>
<evidence type="ECO:0000256" key="1">
    <source>
        <dbReference type="SAM" id="MobiDB-lite"/>
    </source>
</evidence>
<dbReference type="Gene3D" id="3.30.750.140">
    <property type="match status" value="1"/>
</dbReference>
<dbReference type="Pfam" id="PF02120">
    <property type="entry name" value="Flg_hook"/>
    <property type="match status" value="1"/>
</dbReference>
<accession>A0A2S0UPD6</accession>
<name>A0A2S0UPD6_9RHOB</name>
<organism evidence="3 4">
    <name type="scientific">Paragemmobacter aquarius</name>
    <dbReference type="NCBI Taxonomy" id="2169400"/>
    <lineage>
        <taxon>Bacteria</taxon>
        <taxon>Pseudomonadati</taxon>
        <taxon>Pseudomonadota</taxon>
        <taxon>Alphaproteobacteria</taxon>
        <taxon>Rhodobacterales</taxon>
        <taxon>Paracoccaceae</taxon>
        <taxon>Paragemmobacter</taxon>
    </lineage>
</organism>
<feature type="compositionally biased region" description="Polar residues" evidence="1">
    <location>
        <begin position="439"/>
        <end position="451"/>
    </location>
</feature>
<reference evidence="3 4" key="1">
    <citation type="submission" date="2018-04" db="EMBL/GenBank/DDBJ databases">
        <title>Genome sequencing of Gemmobacter.</title>
        <authorList>
            <person name="Yi H."/>
            <person name="Baek M.-G."/>
        </authorList>
    </citation>
    <scope>NUCLEOTIDE SEQUENCE [LARGE SCALE GENOMIC DNA]</scope>
    <source>
        <strain evidence="3 4">HYN0069</strain>
    </source>
</reference>
<dbReference type="CDD" id="cd17470">
    <property type="entry name" value="T3SS_Flik_C"/>
    <property type="match status" value="1"/>
</dbReference>
<proteinExistence type="predicted"/>
<dbReference type="KEGG" id="geh:HYN69_15250"/>
<dbReference type="InterPro" id="IPR021136">
    <property type="entry name" value="Flagellar_hook_control-like_C"/>
</dbReference>
<dbReference type="RefSeq" id="WP_108436493.1">
    <property type="nucleotide sequence ID" value="NZ_CP028918.1"/>
</dbReference>
<dbReference type="OrthoDB" id="7877113at2"/>
<gene>
    <name evidence="3" type="ORF">HYN69_15250</name>
</gene>
<feature type="region of interest" description="Disordered" evidence="1">
    <location>
        <begin position="433"/>
        <end position="460"/>
    </location>
</feature>
<feature type="region of interest" description="Disordered" evidence="1">
    <location>
        <begin position="249"/>
        <end position="285"/>
    </location>
</feature>
<dbReference type="AlphaFoldDB" id="A0A2S0UPD6"/>
<dbReference type="InterPro" id="IPR038610">
    <property type="entry name" value="FliK-like_C_sf"/>
</dbReference>
<evidence type="ECO:0000313" key="3">
    <source>
        <dbReference type="EMBL" id="AWB49676.1"/>
    </source>
</evidence>
<dbReference type="Proteomes" id="UP000244496">
    <property type="component" value="Chromosome"/>
</dbReference>
<protein>
    <recommendedName>
        <fullName evidence="2">Flagellar hook-length control protein-like C-terminal domain-containing protein</fullName>
    </recommendedName>
</protein>
<keyword evidence="4" id="KW-1185">Reference proteome</keyword>